<accession>A0A0D3KIZ0</accession>
<dbReference type="Proteomes" id="UP000013827">
    <property type="component" value="Unassembled WGS sequence"/>
</dbReference>
<reference evidence="2" key="1">
    <citation type="journal article" date="2013" name="Nature">
        <title>Pan genome of the phytoplankton Emiliania underpins its global distribution.</title>
        <authorList>
            <person name="Read B.A."/>
            <person name="Kegel J."/>
            <person name="Klute M.J."/>
            <person name="Kuo A."/>
            <person name="Lefebvre S.C."/>
            <person name="Maumus F."/>
            <person name="Mayer C."/>
            <person name="Miller J."/>
            <person name="Monier A."/>
            <person name="Salamov A."/>
            <person name="Young J."/>
            <person name="Aguilar M."/>
            <person name="Claverie J.M."/>
            <person name="Frickenhaus S."/>
            <person name="Gonzalez K."/>
            <person name="Herman E.K."/>
            <person name="Lin Y.C."/>
            <person name="Napier J."/>
            <person name="Ogata H."/>
            <person name="Sarno A.F."/>
            <person name="Shmutz J."/>
            <person name="Schroeder D."/>
            <person name="de Vargas C."/>
            <person name="Verret F."/>
            <person name="von Dassow P."/>
            <person name="Valentin K."/>
            <person name="Van de Peer Y."/>
            <person name="Wheeler G."/>
            <person name="Dacks J.B."/>
            <person name="Delwiche C.F."/>
            <person name="Dyhrman S.T."/>
            <person name="Glockner G."/>
            <person name="John U."/>
            <person name="Richards T."/>
            <person name="Worden A.Z."/>
            <person name="Zhang X."/>
            <person name="Grigoriev I.V."/>
            <person name="Allen A.E."/>
            <person name="Bidle K."/>
            <person name="Borodovsky M."/>
            <person name="Bowler C."/>
            <person name="Brownlee C."/>
            <person name="Cock J.M."/>
            <person name="Elias M."/>
            <person name="Gladyshev V.N."/>
            <person name="Groth M."/>
            <person name="Guda C."/>
            <person name="Hadaegh A."/>
            <person name="Iglesias-Rodriguez M.D."/>
            <person name="Jenkins J."/>
            <person name="Jones B.M."/>
            <person name="Lawson T."/>
            <person name="Leese F."/>
            <person name="Lindquist E."/>
            <person name="Lobanov A."/>
            <person name="Lomsadze A."/>
            <person name="Malik S.B."/>
            <person name="Marsh M.E."/>
            <person name="Mackinder L."/>
            <person name="Mock T."/>
            <person name="Mueller-Roeber B."/>
            <person name="Pagarete A."/>
            <person name="Parker M."/>
            <person name="Probert I."/>
            <person name="Quesneville H."/>
            <person name="Raines C."/>
            <person name="Rensing S.A."/>
            <person name="Riano-Pachon D.M."/>
            <person name="Richier S."/>
            <person name="Rokitta S."/>
            <person name="Shiraiwa Y."/>
            <person name="Soanes D.M."/>
            <person name="van der Giezen M."/>
            <person name="Wahlund T.M."/>
            <person name="Williams B."/>
            <person name="Wilson W."/>
            <person name="Wolfe G."/>
            <person name="Wurch L.L."/>
        </authorList>
    </citation>
    <scope>NUCLEOTIDE SEQUENCE</scope>
</reference>
<dbReference type="SUPFAM" id="SSF56399">
    <property type="entry name" value="ADP-ribosylation"/>
    <property type="match status" value="1"/>
</dbReference>
<dbReference type="GeneID" id="17280999"/>
<dbReference type="AlphaFoldDB" id="A0A0D3KIZ0"/>
<dbReference type="Pfam" id="PF06108">
    <property type="entry name" value="DUF952"/>
    <property type="match status" value="1"/>
</dbReference>
<reference evidence="1" key="2">
    <citation type="submission" date="2024-10" db="UniProtKB">
        <authorList>
            <consortium name="EnsemblProtists"/>
        </authorList>
    </citation>
    <scope>IDENTIFICATION</scope>
</reference>
<organism evidence="1 2">
    <name type="scientific">Emiliania huxleyi (strain CCMP1516)</name>
    <dbReference type="NCBI Taxonomy" id="280463"/>
    <lineage>
        <taxon>Eukaryota</taxon>
        <taxon>Haptista</taxon>
        <taxon>Haptophyta</taxon>
        <taxon>Prymnesiophyceae</taxon>
        <taxon>Isochrysidales</taxon>
        <taxon>Noelaerhabdaceae</taxon>
        <taxon>Emiliania</taxon>
    </lineage>
</organism>
<sequence>MSLHDEGTPSVIYHVVQKSLWDAALASGVNYFPPRYDIEGFIHATHEANLLLGVLNWRHPKHGFIYKHIEGTFLCLAIDTAVLTSPVKMEAAVPTESNPNPIAFPHIFGPILPLSCVTRQMEVVRDPQDGTFLSIEGICE</sequence>
<protein>
    <recommendedName>
        <fullName evidence="3">DUF952 domain-containing protein</fullName>
    </recommendedName>
</protein>
<evidence type="ECO:0008006" key="3">
    <source>
        <dbReference type="Google" id="ProtNLM"/>
    </source>
</evidence>
<name>A0A0D3KIZ0_EMIH1</name>
<dbReference type="InterPro" id="IPR009297">
    <property type="entry name" value="DUF952"/>
</dbReference>
<proteinExistence type="predicted"/>
<dbReference type="Gene3D" id="3.20.170.20">
    <property type="entry name" value="Protein of unknown function DUF952"/>
    <property type="match status" value="1"/>
</dbReference>
<dbReference type="KEGG" id="ehx:EMIHUDRAFT_122619"/>
<keyword evidence="2" id="KW-1185">Reference proteome</keyword>
<dbReference type="RefSeq" id="XP_005788154.1">
    <property type="nucleotide sequence ID" value="XM_005788097.1"/>
</dbReference>
<evidence type="ECO:0000313" key="2">
    <source>
        <dbReference type="Proteomes" id="UP000013827"/>
    </source>
</evidence>
<dbReference type="EnsemblProtists" id="EOD35725">
    <property type="protein sequence ID" value="EOD35725"/>
    <property type="gene ID" value="EMIHUDRAFT_122619"/>
</dbReference>
<dbReference type="HOGENOM" id="CLU_129452_1_0_1"/>
<dbReference type="PaxDb" id="2903-EOD35725"/>
<evidence type="ECO:0000313" key="1">
    <source>
        <dbReference type="EnsemblProtists" id="EOD35725"/>
    </source>
</evidence>